<protein>
    <submittedName>
        <fullName evidence="1">Uncharacterized protein</fullName>
    </submittedName>
</protein>
<evidence type="ECO:0000313" key="2">
    <source>
        <dbReference type="Proteomes" id="UP001064632"/>
    </source>
</evidence>
<gene>
    <name evidence="1" type="ORF">N4264_14415</name>
</gene>
<reference evidence="1" key="1">
    <citation type="submission" date="2022-09" db="EMBL/GenBank/DDBJ databases">
        <title>Tahibacter sp. nov., isolated from a fresh water.</title>
        <authorList>
            <person name="Baek J.H."/>
            <person name="Lee J.K."/>
            <person name="Kim J.M."/>
            <person name="Jeon C.O."/>
        </authorList>
    </citation>
    <scope>NUCLEOTIDE SEQUENCE</scope>
    <source>
        <strain evidence="1">W38</strain>
    </source>
</reference>
<sequence length="165" mass="18507">MGLLKSSLHARGQGSCMGFPDFLEGVVSESAYRRWLRHKARAHARRDRGRGYTCAVPHYKNEIHKAVCASAGKDVYTGELLDWRLISTYDNAESKAGRHKYKATFALLPTVDHFLADATSVSFRICAWRTNDAKHDLALRDFLTLCRSVLEHAGYTVTPPSNPAR</sequence>
<dbReference type="RefSeq" id="WP_261692944.1">
    <property type="nucleotide sequence ID" value="NZ_CP104694.1"/>
</dbReference>
<keyword evidence="2" id="KW-1185">Reference proteome</keyword>
<dbReference type="Proteomes" id="UP001064632">
    <property type="component" value="Chromosome"/>
</dbReference>
<accession>A0ABY6B8F1</accession>
<proteinExistence type="predicted"/>
<name>A0ABY6B8F1_9GAMM</name>
<evidence type="ECO:0000313" key="1">
    <source>
        <dbReference type="EMBL" id="UXI65949.1"/>
    </source>
</evidence>
<organism evidence="1 2">
    <name type="scientific">Tahibacter amnicola</name>
    <dbReference type="NCBI Taxonomy" id="2976241"/>
    <lineage>
        <taxon>Bacteria</taxon>
        <taxon>Pseudomonadati</taxon>
        <taxon>Pseudomonadota</taxon>
        <taxon>Gammaproteobacteria</taxon>
        <taxon>Lysobacterales</taxon>
        <taxon>Rhodanobacteraceae</taxon>
        <taxon>Tahibacter</taxon>
    </lineage>
</organism>
<dbReference type="EMBL" id="CP104694">
    <property type="protein sequence ID" value="UXI65949.1"/>
    <property type="molecule type" value="Genomic_DNA"/>
</dbReference>